<dbReference type="SUPFAM" id="SSF52540">
    <property type="entry name" value="P-loop containing nucleoside triphosphate hydrolases"/>
    <property type="match status" value="1"/>
</dbReference>
<dbReference type="GO" id="GO:0017116">
    <property type="term" value="F:single-stranded DNA helicase activity"/>
    <property type="evidence" value="ECO:0007669"/>
    <property type="project" value="TreeGrafter"/>
</dbReference>
<feature type="domain" description="AAA+ ATPase" evidence="5">
    <location>
        <begin position="81"/>
        <end position="198"/>
    </location>
</feature>
<feature type="compositionally biased region" description="Acidic residues" evidence="4">
    <location>
        <begin position="262"/>
        <end position="276"/>
    </location>
</feature>
<evidence type="ECO:0000313" key="7">
    <source>
        <dbReference type="Proteomes" id="UP000256727"/>
    </source>
</evidence>
<protein>
    <submittedName>
        <fullName evidence="6">Recombination protein MgsA</fullName>
    </submittedName>
</protein>
<dbReference type="GO" id="GO:0005524">
    <property type="term" value="F:ATP binding"/>
    <property type="evidence" value="ECO:0007669"/>
    <property type="project" value="UniProtKB-KW"/>
</dbReference>
<organism evidence="6 7">
    <name type="scientific">Citricoccus muralis</name>
    <dbReference type="NCBI Taxonomy" id="169134"/>
    <lineage>
        <taxon>Bacteria</taxon>
        <taxon>Bacillati</taxon>
        <taxon>Actinomycetota</taxon>
        <taxon>Actinomycetes</taxon>
        <taxon>Micrococcales</taxon>
        <taxon>Micrococcaceae</taxon>
        <taxon>Citricoccus</taxon>
    </lineage>
</organism>
<proteinExistence type="inferred from homology"/>
<dbReference type="InterPro" id="IPR027417">
    <property type="entry name" value="P-loop_NTPase"/>
</dbReference>
<dbReference type="Gene3D" id="1.10.3710.10">
    <property type="entry name" value="DNA polymerase III clamp loader subunits, C-terminal domain"/>
    <property type="match status" value="1"/>
</dbReference>
<feature type="region of interest" description="Disordered" evidence="4">
    <location>
        <begin position="262"/>
        <end position="287"/>
    </location>
</feature>
<dbReference type="FunFam" id="3.40.50.300:FF:000345">
    <property type="entry name" value="AAA family ATPase"/>
    <property type="match status" value="1"/>
</dbReference>
<dbReference type="InterPro" id="IPR003593">
    <property type="entry name" value="AAA+_ATPase"/>
</dbReference>
<evidence type="ECO:0000259" key="5">
    <source>
        <dbReference type="SMART" id="SM00382"/>
    </source>
</evidence>
<dbReference type="SMART" id="SM00382">
    <property type="entry name" value="AAA"/>
    <property type="match status" value="1"/>
</dbReference>
<dbReference type="InterPro" id="IPR051314">
    <property type="entry name" value="AAA_ATPase_RarA/MGS1/WRNIP1"/>
</dbReference>
<dbReference type="GO" id="GO:0000731">
    <property type="term" value="P:DNA synthesis involved in DNA repair"/>
    <property type="evidence" value="ECO:0007669"/>
    <property type="project" value="TreeGrafter"/>
</dbReference>
<feature type="region of interest" description="Disordered" evidence="4">
    <location>
        <begin position="1"/>
        <end position="44"/>
    </location>
</feature>
<comment type="caution">
    <text evidence="6">The sequence shown here is derived from an EMBL/GenBank/DDBJ whole genome shotgun (WGS) entry which is preliminary data.</text>
</comment>
<evidence type="ECO:0000256" key="3">
    <source>
        <dbReference type="ARBA" id="ARBA00022840"/>
    </source>
</evidence>
<feature type="compositionally biased region" description="Low complexity" evidence="4">
    <location>
        <begin position="506"/>
        <end position="515"/>
    </location>
</feature>
<evidence type="ECO:0000256" key="1">
    <source>
        <dbReference type="ARBA" id="ARBA00008959"/>
    </source>
</evidence>
<dbReference type="GO" id="GO:0016887">
    <property type="term" value="F:ATP hydrolysis activity"/>
    <property type="evidence" value="ECO:0007669"/>
    <property type="project" value="InterPro"/>
</dbReference>
<keyword evidence="2" id="KW-0547">Nucleotide-binding</keyword>
<gene>
    <name evidence="6" type="ORF">C8E99_1012</name>
</gene>
<dbReference type="PANTHER" id="PTHR13779">
    <property type="entry name" value="WERNER HELICASE-INTERACTING PROTEIN 1 FAMILY MEMBER"/>
    <property type="match status" value="1"/>
</dbReference>
<dbReference type="FunFam" id="1.10.3710.10:FF:000003">
    <property type="entry name" value="ATPase, AAA family protein"/>
    <property type="match status" value="1"/>
</dbReference>
<dbReference type="InterPro" id="IPR008921">
    <property type="entry name" value="DNA_pol3_clamp-load_cplx_C"/>
</dbReference>
<dbReference type="Proteomes" id="UP000256727">
    <property type="component" value="Unassembled WGS sequence"/>
</dbReference>
<dbReference type="Pfam" id="PF12002">
    <property type="entry name" value="MgsA_C"/>
    <property type="match status" value="1"/>
</dbReference>
<keyword evidence="3" id="KW-0067">ATP-binding</keyword>
<dbReference type="GO" id="GO:0008047">
    <property type="term" value="F:enzyme activator activity"/>
    <property type="evidence" value="ECO:0007669"/>
    <property type="project" value="TreeGrafter"/>
</dbReference>
<dbReference type="GO" id="GO:0006261">
    <property type="term" value="P:DNA-templated DNA replication"/>
    <property type="evidence" value="ECO:0007669"/>
    <property type="project" value="TreeGrafter"/>
</dbReference>
<dbReference type="EMBL" id="QREH01000001">
    <property type="protein sequence ID" value="REE03208.1"/>
    <property type="molecule type" value="Genomic_DNA"/>
</dbReference>
<dbReference type="SUPFAM" id="SSF48019">
    <property type="entry name" value="post-AAA+ oligomerization domain-like"/>
    <property type="match status" value="1"/>
</dbReference>
<comment type="similarity">
    <text evidence="1">Belongs to the AAA ATPase family. RarA/MGS1/WRNIP1 subfamily.</text>
</comment>
<name>A0A3D9LA23_9MICC</name>
<dbReference type="InterPro" id="IPR021886">
    <property type="entry name" value="MgsA_C"/>
</dbReference>
<dbReference type="CDD" id="cd00009">
    <property type="entry name" value="AAA"/>
    <property type="match status" value="1"/>
</dbReference>
<feature type="region of interest" description="Disordered" evidence="4">
    <location>
        <begin position="489"/>
        <end position="523"/>
    </location>
</feature>
<reference evidence="6 7" key="1">
    <citation type="submission" date="2018-07" db="EMBL/GenBank/DDBJ databases">
        <title>Sequencing the genomes of 1000 actinobacteria strains.</title>
        <authorList>
            <person name="Klenk H.-P."/>
        </authorList>
    </citation>
    <scope>NUCLEOTIDE SEQUENCE [LARGE SCALE GENOMIC DNA]</scope>
    <source>
        <strain evidence="6 7">DSM 14442</strain>
    </source>
</reference>
<dbReference type="InterPro" id="IPR003959">
    <property type="entry name" value="ATPase_AAA_core"/>
</dbReference>
<dbReference type="Gene3D" id="1.20.272.10">
    <property type="match status" value="1"/>
</dbReference>
<dbReference type="RefSeq" id="WP_245952094.1">
    <property type="nucleotide sequence ID" value="NZ_QREH01000001.1"/>
</dbReference>
<dbReference type="FunFam" id="1.20.272.10:FF:000001">
    <property type="entry name" value="Putative AAA family ATPase"/>
    <property type="match status" value="1"/>
</dbReference>
<feature type="compositionally biased region" description="Acidic residues" evidence="4">
    <location>
        <begin position="17"/>
        <end position="26"/>
    </location>
</feature>
<dbReference type="AlphaFoldDB" id="A0A3D9LA23"/>
<feature type="compositionally biased region" description="Pro residues" evidence="4">
    <location>
        <begin position="496"/>
        <end position="505"/>
    </location>
</feature>
<dbReference type="PANTHER" id="PTHR13779:SF7">
    <property type="entry name" value="ATPASE WRNIP1"/>
    <property type="match status" value="1"/>
</dbReference>
<dbReference type="GO" id="GO:0003677">
    <property type="term" value="F:DNA binding"/>
    <property type="evidence" value="ECO:0007669"/>
    <property type="project" value="InterPro"/>
</dbReference>
<dbReference type="Pfam" id="PF00004">
    <property type="entry name" value="AAA"/>
    <property type="match status" value="1"/>
</dbReference>
<evidence type="ECO:0000256" key="2">
    <source>
        <dbReference type="ARBA" id="ARBA00022741"/>
    </source>
</evidence>
<keyword evidence="7" id="KW-1185">Reference proteome</keyword>
<dbReference type="Gene3D" id="3.40.50.300">
    <property type="entry name" value="P-loop containing nucleotide triphosphate hydrolases"/>
    <property type="match status" value="1"/>
</dbReference>
<accession>A0A3D9LA23</accession>
<dbReference type="InterPro" id="IPR032423">
    <property type="entry name" value="AAA_assoc_2"/>
</dbReference>
<sequence length="523" mass="55452">MSDLFSVLGGGDHDGDGESDTPDDDGASSGGRDRPSAPLAVRMRPRTVDEVVGQQHLLHVGSPLRKLAEGAAGGRAGRGAGPSSLILYGPPGTGKTTLATVIARGPGRKFVELSAINAGVKDVRAVMDQALNDRDLYGRTTVLFLDEIHRFNKAQQDALLPGVENRWVVLVAATTENPSFSVVAPLLSRSIMLTLKPLTDADIGGVLDRAVADERGLNGTVVLEDEAREYLVRMAQGDARRGLTTLEASAGVALDRWEAAGFDDSEESEESDEPDEAGQPHRPALPSISLQDAAQAMDRAVLRYDKAGDQHYDVISAFIKSIRGSDVDASLHYLARMLEAGEDPRFISRRLIISASEDIGMADPTALQTAVAAAQAVQLIGMPEGRLVLAEATVHLATAPKSNASYAAINEAVADVRAGLSGEVPPHLRDAHYPGAAGLGHGKGYVYSHDAPHSVARQQYLPDSLRGKDYYRPKQNGVERNLADRVQQLRSIIRGTPPPAPPAPPAQLAQPAQPASDQSDSST</sequence>
<evidence type="ECO:0000313" key="6">
    <source>
        <dbReference type="EMBL" id="REE03208.1"/>
    </source>
</evidence>
<dbReference type="CDD" id="cd18139">
    <property type="entry name" value="HLD_clamp_RarA"/>
    <property type="match status" value="1"/>
</dbReference>
<dbReference type="Gene3D" id="1.10.8.60">
    <property type="match status" value="1"/>
</dbReference>
<evidence type="ECO:0000256" key="4">
    <source>
        <dbReference type="SAM" id="MobiDB-lite"/>
    </source>
</evidence>
<dbReference type="Pfam" id="PF16193">
    <property type="entry name" value="AAA_assoc_2"/>
    <property type="match status" value="1"/>
</dbReference>